<proteinExistence type="predicted"/>
<dbReference type="CDD" id="cd16442">
    <property type="entry name" value="BPL"/>
    <property type="match status" value="1"/>
</dbReference>
<dbReference type="PROSITE" id="PS51733">
    <property type="entry name" value="BPL_LPL_CATALYTIC"/>
    <property type="match status" value="1"/>
</dbReference>
<evidence type="ECO:0000313" key="6">
    <source>
        <dbReference type="Proteomes" id="UP000066480"/>
    </source>
</evidence>
<keyword evidence="6" id="KW-1185">Reference proteome</keyword>
<protein>
    <recommendedName>
        <fullName evidence="3">biotin--[biotin carboxyl-carrier protein] ligase</fullName>
        <ecNumber evidence="3">6.3.4.15</ecNumber>
    </recommendedName>
</protein>
<dbReference type="KEGG" id="lmoi:VV02_10425"/>
<accession>A0A0K1JHK3</accession>
<dbReference type="STRING" id="571913.VV02_10425"/>
<dbReference type="PANTHER" id="PTHR12835:SF5">
    <property type="entry name" value="BIOTIN--PROTEIN LIGASE"/>
    <property type="match status" value="1"/>
</dbReference>
<dbReference type="Gene3D" id="3.30.930.10">
    <property type="entry name" value="Bira Bifunctional Protein, Domain 2"/>
    <property type="match status" value="1"/>
</dbReference>
<dbReference type="EC" id="6.3.4.15" evidence="3"/>
<dbReference type="Pfam" id="PF03099">
    <property type="entry name" value="BPL_LplA_LipB"/>
    <property type="match status" value="1"/>
</dbReference>
<evidence type="ECO:0000313" key="5">
    <source>
        <dbReference type="EMBL" id="AKU16181.1"/>
    </source>
</evidence>
<evidence type="ECO:0000256" key="1">
    <source>
        <dbReference type="ARBA" id="ARBA00022598"/>
    </source>
</evidence>
<keyword evidence="2" id="KW-0092">Biotin</keyword>
<evidence type="ECO:0000256" key="3">
    <source>
        <dbReference type="ARBA" id="ARBA00024227"/>
    </source>
</evidence>
<dbReference type="Gene3D" id="2.30.30.100">
    <property type="match status" value="1"/>
</dbReference>
<organism evidence="5 6">
    <name type="scientific">Luteipulveratus mongoliensis</name>
    <dbReference type="NCBI Taxonomy" id="571913"/>
    <lineage>
        <taxon>Bacteria</taxon>
        <taxon>Bacillati</taxon>
        <taxon>Actinomycetota</taxon>
        <taxon>Actinomycetes</taxon>
        <taxon>Micrococcales</taxon>
        <taxon>Dermacoccaceae</taxon>
        <taxon>Luteipulveratus</taxon>
    </lineage>
</organism>
<dbReference type="InterPro" id="IPR004143">
    <property type="entry name" value="BPL_LPL_catalytic"/>
</dbReference>
<dbReference type="GO" id="GO:0005737">
    <property type="term" value="C:cytoplasm"/>
    <property type="evidence" value="ECO:0007669"/>
    <property type="project" value="TreeGrafter"/>
</dbReference>
<sequence length="286" mass="30336">MSQIEDVSGSTRLPLDRDRLTVLLEGAPWADVVVHETVGSTNAELVDDARPWRVVTADHQQQGRGRMARTWQAPPRSSIALSVSLPLPASPEVWGWVPLLVGATVRTALVGRTGVDIGLKWPNDVLARRAGSDDEWRKVAGILCQTATAAGTAPLVVVGIGLNVDLTEPELPVQTATSLTLSGAEPLDREQLIADILDGLVRLQRTWEGEPDLGALRAPYVEHCVTLGQQVDVHLPDGSVRRGLARDIDATGRLVVEGDDGLVPHAVGDVVHVRAAGAAGPRSAAP</sequence>
<dbReference type="InterPro" id="IPR045864">
    <property type="entry name" value="aa-tRNA-synth_II/BPL/LPL"/>
</dbReference>
<dbReference type="PANTHER" id="PTHR12835">
    <property type="entry name" value="BIOTIN PROTEIN LIGASE"/>
    <property type="match status" value="1"/>
</dbReference>
<dbReference type="EMBL" id="CP011112">
    <property type="protein sequence ID" value="AKU16181.1"/>
    <property type="molecule type" value="Genomic_DNA"/>
</dbReference>
<dbReference type="RefSeq" id="WP_052591474.1">
    <property type="nucleotide sequence ID" value="NZ_CP011112.1"/>
</dbReference>
<dbReference type="NCBIfam" id="TIGR00121">
    <property type="entry name" value="birA_ligase"/>
    <property type="match status" value="1"/>
</dbReference>
<reference evidence="5 6" key="1">
    <citation type="submission" date="2015-03" db="EMBL/GenBank/DDBJ databases">
        <title>Luteipulveratus halotolerans sp. nov., a novel actinobacterium (Dermacoccaceae) from Sarawak, Malaysia.</title>
        <authorList>
            <person name="Juboi H."/>
            <person name="Basik A."/>
            <person name="Shamsul S.S."/>
            <person name="Arnold P."/>
            <person name="Schmitt E.K."/>
            <person name="Sanglier J.-J."/>
            <person name="Yeo T."/>
        </authorList>
    </citation>
    <scope>NUCLEOTIDE SEQUENCE [LARGE SCALE GENOMIC DNA]</scope>
    <source>
        <strain evidence="5 6">MN07-A0370</strain>
    </source>
</reference>
<gene>
    <name evidence="5" type="ORF">VV02_10425</name>
</gene>
<dbReference type="Proteomes" id="UP000066480">
    <property type="component" value="Chromosome"/>
</dbReference>
<dbReference type="SUPFAM" id="SSF55681">
    <property type="entry name" value="Class II aaRS and biotin synthetases"/>
    <property type="match status" value="1"/>
</dbReference>
<dbReference type="GO" id="GO:0004077">
    <property type="term" value="F:biotin--[biotin carboxyl-carrier protein] ligase activity"/>
    <property type="evidence" value="ECO:0007669"/>
    <property type="project" value="UniProtKB-EC"/>
</dbReference>
<name>A0A0K1JHK3_9MICO</name>
<dbReference type="InterPro" id="IPR004408">
    <property type="entry name" value="Biotin_CoA_COase_ligase"/>
</dbReference>
<evidence type="ECO:0000259" key="4">
    <source>
        <dbReference type="PROSITE" id="PS51733"/>
    </source>
</evidence>
<keyword evidence="1" id="KW-0436">Ligase</keyword>
<dbReference type="InterPro" id="IPR003142">
    <property type="entry name" value="BPL_C"/>
</dbReference>
<dbReference type="Pfam" id="PF02237">
    <property type="entry name" value="BPL_C"/>
    <property type="match status" value="1"/>
</dbReference>
<evidence type="ECO:0000256" key="2">
    <source>
        <dbReference type="ARBA" id="ARBA00023267"/>
    </source>
</evidence>
<feature type="domain" description="BPL/LPL catalytic" evidence="4">
    <location>
        <begin position="16"/>
        <end position="208"/>
    </location>
</feature>
<dbReference type="AlphaFoldDB" id="A0A0K1JHK3"/>